<evidence type="ECO:0000256" key="11">
    <source>
        <dbReference type="SAM" id="SignalP"/>
    </source>
</evidence>
<dbReference type="Proteomes" id="UP001162891">
    <property type="component" value="Chromosome"/>
</dbReference>
<feature type="binding site" evidence="9">
    <location>
        <position position="115"/>
    </location>
    <ligand>
        <name>Zn(2+)</name>
        <dbReference type="ChEBI" id="CHEBI:29105"/>
        <note>catalytic</note>
    </ligand>
</feature>
<evidence type="ECO:0000313" key="13">
    <source>
        <dbReference type="Proteomes" id="UP001162891"/>
    </source>
</evidence>
<comment type="similarity">
    <text evidence="9 10">Belongs to the peptidase M15D family.</text>
</comment>
<dbReference type="HAMAP" id="MF_01924">
    <property type="entry name" value="A_A_dipeptidase"/>
    <property type="match status" value="1"/>
</dbReference>
<evidence type="ECO:0000256" key="5">
    <source>
        <dbReference type="ARBA" id="ARBA00022833"/>
    </source>
</evidence>
<evidence type="ECO:0000256" key="2">
    <source>
        <dbReference type="ARBA" id="ARBA00022670"/>
    </source>
</evidence>
<keyword evidence="13" id="KW-1185">Reference proteome</keyword>
<dbReference type="InterPro" id="IPR000755">
    <property type="entry name" value="A_A_dipeptidase"/>
</dbReference>
<name>A0ABM7WTD1_9BACT</name>
<keyword evidence="3 9" id="KW-0479">Metal-binding</keyword>
<evidence type="ECO:0000256" key="10">
    <source>
        <dbReference type="PIRNR" id="PIRNR026671"/>
    </source>
</evidence>
<dbReference type="EC" id="3.4.13.22" evidence="9 10"/>
<dbReference type="PANTHER" id="PTHR43126">
    <property type="entry name" value="D-ALANYL-D-ALANINE DIPEPTIDASE"/>
    <property type="match status" value="1"/>
</dbReference>
<evidence type="ECO:0000256" key="9">
    <source>
        <dbReference type="HAMAP-Rule" id="MF_01924"/>
    </source>
</evidence>
<reference evidence="13" key="1">
    <citation type="journal article" date="2022" name="Int. J. Syst. Evol. Microbiol.">
        <title>Anaeromyxobacter oryzae sp. nov., Anaeromyxobacter diazotrophicus sp. nov. and Anaeromyxobacter paludicola sp. nov., isolated from paddy soils.</title>
        <authorList>
            <person name="Itoh H."/>
            <person name="Xu Z."/>
            <person name="Mise K."/>
            <person name="Masuda Y."/>
            <person name="Ushijima N."/>
            <person name="Hayakawa C."/>
            <person name="Shiratori Y."/>
            <person name="Senoo K."/>
        </authorList>
    </citation>
    <scope>NUCLEOTIDE SEQUENCE [LARGE SCALE GENOMIC DNA]</scope>
    <source>
        <strain evidence="13">Red232</strain>
    </source>
</reference>
<dbReference type="Gene3D" id="3.30.1380.10">
    <property type="match status" value="1"/>
</dbReference>
<feature type="binding site" evidence="9">
    <location>
        <position position="122"/>
    </location>
    <ligand>
        <name>Zn(2+)</name>
        <dbReference type="ChEBI" id="CHEBI:29105"/>
        <note>catalytic</note>
    </ligand>
</feature>
<feature type="binding site" evidence="9">
    <location>
        <position position="183"/>
    </location>
    <ligand>
        <name>Zn(2+)</name>
        <dbReference type="ChEBI" id="CHEBI:29105"/>
        <note>catalytic</note>
    </ligand>
</feature>
<keyword evidence="5 9" id="KW-0862">Zinc</keyword>
<protein>
    <recommendedName>
        <fullName evidence="9 10">D-alanyl-D-alanine dipeptidase</fullName>
        <shortName evidence="9 10">D-Ala-D-Ala dipeptidase</shortName>
        <ecNumber evidence="9 10">3.4.13.22</ecNumber>
    </recommendedName>
</protein>
<feature type="signal peptide" evidence="11">
    <location>
        <begin position="1"/>
        <end position="21"/>
    </location>
</feature>
<evidence type="ECO:0000256" key="1">
    <source>
        <dbReference type="ARBA" id="ARBA00001362"/>
    </source>
</evidence>
<comment type="function">
    <text evidence="9 10">Catalyzes hydrolysis of the D-alanyl-D-alanine dipeptide.</text>
</comment>
<evidence type="ECO:0000313" key="12">
    <source>
        <dbReference type="EMBL" id="BDG02740.1"/>
    </source>
</evidence>
<keyword evidence="2 9" id="KW-0645">Protease</keyword>
<organism evidence="12 13">
    <name type="scientific">Anaeromyxobacter oryzae</name>
    <dbReference type="NCBI Taxonomy" id="2918170"/>
    <lineage>
        <taxon>Bacteria</taxon>
        <taxon>Pseudomonadati</taxon>
        <taxon>Myxococcota</taxon>
        <taxon>Myxococcia</taxon>
        <taxon>Myxococcales</taxon>
        <taxon>Cystobacterineae</taxon>
        <taxon>Anaeromyxobacteraceae</taxon>
        <taxon>Anaeromyxobacter</taxon>
    </lineage>
</organism>
<gene>
    <name evidence="12" type="ORF">AMOR_17360</name>
</gene>
<dbReference type="PANTHER" id="PTHR43126:SF1">
    <property type="entry name" value="D-ALANYL-D-ALANINE DIPEPTIDASE"/>
    <property type="match status" value="1"/>
</dbReference>
<comment type="catalytic activity">
    <reaction evidence="1 9 10">
        <text>D-alanyl-D-alanine + H2O = 2 D-alanine</text>
        <dbReference type="Rhea" id="RHEA:20661"/>
        <dbReference type="ChEBI" id="CHEBI:15377"/>
        <dbReference type="ChEBI" id="CHEBI:57416"/>
        <dbReference type="ChEBI" id="CHEBI:57822"/>
        <dbReference type="EC" id="3.4.13.22"/>
    </reaction>
</comment>
<feature type="site" description="Transition state stabilizer" evidence="9">
    <location>
        <position position="88"/>
    </location>
</feature>
<dbReference type="RefSeq" id="WP_248360428.1">
    <property type="nucleotide sequence ID" value="NZ_AP025591.1"/>
</dbReference>
<keyword evidence="6 9" id="KW-0224">Dipeptidase</keyword>
<dbReference type="EMBL" id="AP025591">
    <property type="protein sequence ID" value="BDG02740.1"/>
    <property type="molecule type" value="Genomic_DNA"/>
</dbReference>
<proteinExistence type="inferred from homology"/>
<keyword evidence="11" id="KW-0732">Signal</keyword>
<feature type="active site" description="Proton donor/acceptor" evidence="9">
    <location>
        <position position="180"/>
    </location>
</feature>
<dbReference type="InterPro" id="IPR009045">
    <property type="entry name" value="Zn_M74/Hedgehog-like"/>
</dbReference>
<dbReference type="SUPFAM" id="SSF55166">
    <property type="entry name" value="Hedgehog/DD-peptidase"/>
    <property type="match status" value="1"/>
</dbReference>
<evidence type="ECO:0000256" key="7">
    <source>
        <dbReference type="ARBA" id="ARBA00023049"/>
    </source>
</evidence>
<keyword evidence="8 10" id="KW-0961">Cell wall biogenesis/degradation</keyword>
<feature type="chain" id="PRO_5046140450" description="D-alanyl-D-alanine dipeptidase" evidence="11">
    <location>
        <begin position="22"/>
        <end position="212"/>
    </location>
</feature>
<comment type="cofactor">
    <cofactor evidence="9">
        <name>Zn(2+)</name>
        <dbReference type="ChEBI" id="CHEBI:29105"/>
    </cofactor>
    <text evidence="9">Binds 1 zinc ion per subunit.</text>
</comment>
<evidence type="ECO:0000256" key="8">
    <source>
        <dbReference type="ARBA" id="ARBA00023316"/>
    </source>
</evidence>
<evidence type="ECO:0000256" key="6">
    <source>
        <dbReference type="ARBA" id="ARBA00022997"/>
    </source>
</evidence>
<sequence length="212" mass="22905">MTALAALLPLLVTAAPTARGAALVDVSALVPDAVVDLRYATAANFLGRAVYPPDARCLVRADVAARLARAAERLRTRDLRLRLYDCYRPLAVQREMWRLVPRRGWVADPRHGSNHNRAAAVDVGLSTADGREAELPTAFDAFEPRARADAAAGIPSVARVNRDLLRAAMEAEGFRVNRAEWWHFDAPEARGAPILDVPLAPAALAGSPPPRP</sequence>
<evidence type="ECO:0000256" key="4">
    <source>
        <dbReference type="ARBA" id="ARBA00022801"/>
    </source>
</evidence>
<keyword evidence="7 9" id="KW-0482">Metalloprotease</keyword>
<evidence type="ECO:0000256" key="3">
    <source>
        <dbReference type="ARBA" id="ARBA00022723"/>
    </source>
</evidence>
<dbReference type="Pfam" id="PF01427">
    <property type="entry name" value="Peptidase_M15"/>
    <property type="match status" value="1"/>
</dbReference>
<dbReference type="PIRSF" id="PIRSF026671">
    <property type="entry name" value="AA_dipeptidase"/>
    <property type="match status" value="1"/>
</dbReference>
<accession>A0ABM7WTD1</accession>
<keyword evidence="4 9" id="KW-0378">Hydrolase</keyword>